<dbReference type="Proteomes" id="UP000245523">
    <property type="component" value="Unassembled WGS sequence"/>
</dbReference>
<organism evidence="1 2">
    <name type="scientific">Hallerella porci</name>
    <dbReference type="NCBI Taxonomy" id="1945871"/>
    <lineage>
        <taxon>Bacteria</taxon>
        <taxon>Pseudomonadati</taxon>
        <taxon>Fibrobacterota</taxon>
        <taxon>Fibrobacteria</taxon>
        <taxon>Fibrobacterales</taxon>
        <taxon>Fibrobacteraceae</taxon>
        <taxon>Hallerella</taxon>
    </lineage>
</organism>
<name>A0ABX5LRT6_9BACT</name>
<evidence type="ECO:0000313" key="2">
    <source>
        <dbReference type="Proteomes" id="UP000245523"/>
    </source>
</evidence>
<sequence length="73" mass="8260">MQIWVVMIANLLVKLVKAQVNRMWSFSNLVSLLRHALGYYYDLVPFLENPERVAASSFVGGRSPPGQLQLNLV</sequence>
<keyword evidence="2" id="KW-1185">Reference proteome</keyword>
<evidence type="ECO:0000313" key="1">
    <source>
        <dbReference type="EMBL" id="PWL03998.1"/>
    </source>
</evidence>
<protein>
    <recommendedName>
        <fullName evidence="3">Transposase</fullName>
    </recommendedName>
</protein>
<evidence type="ECO:0008006" key="3">
    <source>
        <dbReference type="Google" id="ProtNLM"/>
    </source>
</evidence>
<gene>
    <name evidence="1" type="ORF">B0H50_1019</name>
</gene>
<proteinExistence type="predicted"/>
<comment type="caution">
    <text evidence="1">The sequence shown here is derived from an EMBL/GenBank/DDBJ whole genome shotgun (WGS) entry which is preliminary data.</text>
</comment>
<accession>A0ABX5LRT6</accession>
<reference evidence="1 2" key="1">
    <citation type="submission" date="2018-05" db="EMBL/GenBank/DDBJ databases">
        <title>Animal gut microbial communities from fecal samples from Wisconsin, USA.</title>
        <authorList>
            <person name="Neumann A."/>
        </authorList>
    </citation>
    <scope>NUCLEOTIDE SEQUENCE [LARGE SCALE GENOMIC DNA]</scope>
    <source>
        <strain evidence="1 2">UWS4</strain>
    </source>
</reference>
<dbReference type="EMBL" id="QGHD01000001">
    <property type="protein sequence ID" value="PWL03998.1"/>
    <property type="molecule type" value="Genomic_DNA"/>
</dbReference>